<dbReference type="InterPro" id="IPR000014">
    <property type="entry name" value="PAS"/>
</dbReference>
<dbReference type="CDD" id="cd18774">
    <property type="entry name" value="PDC2_HK_sensor"/>
    <property type="match status" value="1"/>
</dbReference>
<evidence type="ECO:0000256" key="7">
    <source>
        <dbReference type="ARBA" id="ARBA00022989"/>
    </source>
</evidence>
<dbReference type="CDD" id="cd00082">
    <property type="entry name" value="HisKA"/>
    <property type="match status" value="1"/>
</dbReference>
<dbReference type="OrthoDB" id="5341439at2"/>
<evidence type="ECO:0000259" key="12">
    <source>
        <dbReference type="PROSITE" id="PS50112"/>
    </source>
</evidence>
<evidence type="ECO:0000256" key="1">
    <source>
        <dbReference type="ARBA" id="ARBA00000085"/>
    </source>
</evidence>
<keyword evidence="4" id="KW-1003">Cell membrane</keyword>
<dbReference type="PRINTS" id="PR00344">
    <property type="entry name" value="BCTRLSENSOR"/>
</dbReference>
<protein>
    <recommendedName>
        <fullName evidence="3">histidine kinase</fullName>
        <ecNumber evidence="3">2.7.13.3</ecNumber>
    </recommendedName>
</protein>
<dbReference type="RefSeq" id="WP_084092235.1">
    <property type="nucleotide sequence ID" value="NZ_FQZT01000019.1"/>
</dbReference>
<name>A0A1M6MMQ1_MALRU</name>
<dbReference type="Gene3D" id="3.30.450.20">
    <property type="entry name" value="PAS domain"/>
    <property type="match status" value="3"/>
</dbReference>
<feature type="transmembrane region" description="Helical" evidence="10">
    <location>
        <begin position="343"/>
        <end position="360"/>
    </location>
</feature>
<dbReference type="STRING" id="1122189.SAMN02745165_03333"/>
<dbReference type="GO" id="GO:0005886">
    <property type="term" value="C:plasma membrane"/>
    <property type="evidence" value="ECO:0007669"/>
    <property type="project" value="UniProtKB-SubCell"/>
</dbReference>
<dbReference type="InterPro" id="IPR005467">
    <property type="entry name" value="His_kinase_dom"/>
</dbReference>
<evidence type="ECO:0000256" key="10">
    <source>
        <dbReference type="SAM" id="Phobius"/>
    </source>
</evidence>
<evidence type="ECO:0000256" key="3">
    <source>
        <dbReference type="ARBA" id="ARBA00012438"/>
    </source>
</evidence>
<evidence type="ECO:0000256" key="6">
    <source>
        <dbReference type="ARBA" id="ARBA00022692"/>
    </source>
</evidence>
<keyword evidence="8 10" id="KW-0472">Membrane</keyword>
<dbReference type="PROSITE" id="PS50112">
    <property type="entry name" value="PAS"/>
    <property type="match status" value="1"/>
</dbReference>
<keyword evidence="6 10" id="KW-0812">Transmembrane</keyword>
<dbReference type="EMBL" id="FQZT01000019">
    <property type="protein sequence ID" value="SHJ84553.1"/>
    <property type="molecule type" value="Genomic_DNA"/>
</dbReference>
<dbReference type="InterPro" id="IPR036097">
    <property type="entry name" value="HisK_dim/P_sf"/>
</dbReference>
<feature type="domain" description="Histidine kinase" evidence="11">
    <location>
        <begin position="557"/>
        <end position="803"/>
    </location>
</feature>
<dbReference type="Pfam" id="PF02518">
    <property type="entry name" value="HATPase_c"/>
    <property type="match status" value="1"/>
</dbReference>
<sequence>MLRKNSLVRSFLNRYMVGVICSILAIGLFWLHSSRQELVQQTEILQDKAIQQQMNQLRERVEHVVDMINHERQQLDNRMREQVKQRTLEAHAVMEEIYRDSISDHTEDQIAAMIRSSLRAITYNDGRGYYFATRLDGIEQLFPPNPKLEGSDFSKLQDSNGKYVVRDMIKIAQTTGEGFYEYTWTKPGSTGHHRKVAYIKYFPPLNWLVGTGEYVDDLISDLQQEMIARIESIKFKDGSYIFLSDFNGVSLAYPAKGRNMYEVEDSNGLKLVQEMIKIAKQGDGYLRYVMPPLGGERPEPKISYVTGLPEWEWYIGSGDFVADLDHELALMLAEQRAAINKKMIAIGASLAFFLLLGFFLSRQLGKQMSAGFENFQDFFARAARHSEPIDVQSQKFSEFSQLAESANQMLADRQRFEQEANRFRDQLRNVIDFMPSILVTISPDGLVTQWNKFAAASTGIAQSDALNKKLPLLLPFLQPHLNEIIKTTCQKQRVFHGEIEYLHGDITRSKQISAYPIGSPEPHSIVLRVDDVTERKMLEKTLVQSEKMLSVGGLAAGMAHEVNNPLSAIMQNLHLIKNRLSAENKRSRQLADDVALDCVAFEKYLAACGIEEKINHAMTSCERAATIVRNMLNFSRDGQSDFHPTDLAELLDNTLDLLANDYDFQRKYDYRQIQISRHYSEGMPKVNCEASKIQQVFFNLLKNGTQAMALANIPQERRRFGIDLEQDGEMAIIRIQDSGPGMPEGVKKRIFDPFFTTKAVGSGTGLGLFVSYFIIHDNHGGDISVDSVPGEGTTFTIKLPLQPPQR</sequence>
<comment type="subcellular location">
    <subcellularLocation>
        <location evidence="2">Cell membrane</location>
        <topology evidence="2">Multi-pass membrane protein</topology>
    </subcellularLocation>
</comment>
<evidence type="ECO:0000256" key="2">
    <source>
        <dbReference type="ARBA" id="ARBA00004651"/>
    </source>
</evidence>
<dbReference type="PANTHER" id="PTHR43065">
    <property type="entry name" value="SENSOR HISTIDINE KINASE"/>
    <property type="match status" value="1"/>
</dbReference>
<organism evidence="13 14">
    <name type="scientific">Malonomonas rubra DSM 5091</name>
    <dbReference type="NCBI Taxonomy" id="1122189"/>
    <lineage>
        <taxon>Bacteria</taxon>
        <taxon>Pseudomonadati</taxon>
        <taxon>Thermodesulfobacteriota</taxon>
        <taxon>Desulfuromonadia</taxon>
        <taxon>Desulfuromonadales</taxon>
        <taxon>Geopsychrobacteraceae</taxon>
        <taxon>Malonomonas</taxon>
    </lineage>
</organism>
<comment type="catalytic activity">
    <reaction evidence="1">
        <text>ATP + protein L-histidine = ADP + protein N-phospho-L-histidine.</text>
        <dbReference type="EC" id="2.7.13.3"/>
    </reaction>
</comment>
<dbReference type="PROSITE" id="PS50109">
    <property type="entry name" value="HIS_KIN"/>
    <property type="match status" value="1"/>
</dbReference>
<accession>A0A1M6MMQ1</accession>
<proteinExistence type="predicted"/>
<dbReference type="InterPro" id="IPR003661">
    <property type="entry name" value="HisK_dim/P_dom"/>
</dbReference>
<feature type="coiled-coil region" evidence="9">
    <location>
        <begin position="54"/>
        <end position="85"/>
    </location>
</feature>
<evidence type="ECO:0000256" key="8">
    <source>
        <dbReference type="ARBA" id="ARBA00023136"/>
    </source>
</evidence>
<dbReference type="SMART" id="SM01049">
    <property type="entry name" value="Cache_2"/>
    <property type="match status" value="2"/>
</dbReference>
<gene>
    <name evidence="13" type="ORF">SAMN02745165_03333</name>
</gene>
<feature type="domain" description="PAS" evidence="12">
    <location>
        <begin position="423"/>
        <end position="498"/>
    </location>
</feature>
<evidence type="ECO:0000259" key="11">
    <source>
        <dbReference type="PROSITE" id="PS50109"/>
    </source>
</evidence>
<dbReference type="InterPro" id="IPR033480">
    <property type="entry name" value="sCache_2"/>
</dbReference>
<dbReference type="Pfam" id="PF08269">
    <property type="entry name" value="dCache_2"/>
    <property type="match status" value="1"/>
</dbReference>
<evidence type="ECO:0000256" key="4">
    <source>
        <dbReference type="ARBA" id="ARBA00022475"/>
    </source>
</evidence>
<dbReference type="InterPro" id="IPR036890">
    <property type="entry name" value="HATPase_C_sf"/>
</dbReference>
<dbReference type="InterPro" id="IPR004010">
    <property type="entry name" value="Double_Cache_2"/>
</dbReference>
<dbReference type="NCBIfam" id="TIGR00229">
    <property type="entry name" value="sensory_box"/>
    <property type="match status" value="1"/>
</dbReference>
<dbReference type="Gene3D" id="3.30.565.10">
    <property type="entry name" value="Histidine kinase-like ATPase, C-terminal domain"/>
    <property type="match status" value="1"/>
</dbReference>
<keyword evidence="7 10" id="KW-1133">Transmembrane helix</keyword>
<evidence type="ECO:0000313" key="14">
    <source>
        <dbReference type="Proteomes" id="UP000184171"/>
    </source>
</evidence>
<evidence type="ECO:0000256" key="5">
    <source>
        <dbReference type="ARBA" id="ARBA00022553"/>
    </source>
</evidence>
<dbReference type="AlphaFoldDB" id="A0A1M6MMQ1"/>
<dbReference type="InterPro" id="IPR035965">
    <property type="entry name" value="PAS-like_dom_sf"/>
</dbReference>
<reference evidence="13 14" key="1">
    <citation type="submission" date="2016-11" db="EMBL/GenBank/DDBJ databases">
        <authorList>
            <person name="Jaros S."/>
            <person name="Januszkiewicz K."/>
            <person name="Wedrychowicz H."/>
        </authorList>
    </citation>
    <scope>NUCLEOTIDE SEQUENCE [LARGE SCALE GENOMIC DNA]</scope>
    <source>
        <strain evidence="13 14">DSM 5091</strain>
    </source>
</reference>
<dbReference type="SMART" id="SM00388">
    <property type="entry name" value="HisKA"/>
    <property type="match status" value="1"/>
</dbReference>
<dbReference type="SUPFAM" id="SSF55874">
    <property type="entry name" value="ATPase domain of HSP90 chaperone/DNA topoisomerase II/histidine kinase"/>
    <property type="match status" value="1"/>
</dbReference>
<dbReference type="GO" id="GO:0000155">
    <property type="term" value="F:phosphorelay sensor kinase activity"/>
    <property type="evidence" value="ECO:0007669"/>
    <property type="project" value="InterPro"/>
</dbReference>
<dbReference type="SUPFAM" id="SSF47384">
    <property type="entry name" value="Homodimeric domain of signal transducing histidine kinase"/>
    <property type="match status" value="1"/>
</dbReference>
<dbReference type="EC" id="2.7.13.3" evidence="3"/>
<dbReference type="Gene3D" id="1.10.287.130">
    <property type="match status" value="1"/>
</dbReference>
<dbReference type="InterPro" id="IPR003594">
    <property type="entry name" value="HATPase_dom"/>
</dbReference>
<dbReference type="SMART" id="SM00387">
    <property type="entry name" value="HATPase_c"/>
    <property type="match status" value="1"/>
</dbReference>
<dbReference type="SUPFAM" id="SSF55785">
    <property type="entry name" value="PYP-like sensor domain (PAS domain)"/>
    <property type="match status" value="1"/>
</dbReference>
<keyword evidence="9" id="KW-0175">Coiled coil</keyword>
<dbReference type="Proteomes" id="UP000184171">
    <property type="component" value="Unassembled WGS sequence"/>
</dbReference>
<evidence type="ECO:0000256" key="9">
    <source>
        <dbReference type="SAM" id="Coils"/>
    </source>
</evidence>
<keyword evidence="14" id="KW-1185">Reference proteome</keyword>
<keyword evidence="5" id="KW-0597">Phosphoprotein</keyword>
<dbReference type="InterPro" id="IPR004358">
    <property type="entry name" value="Sig_transdc_His_kin-like_C"/>
</dbReference>
<evidence type="ECO:0000313" key="13">
    <source>
        <dbReference type="EMBL" id="SHJ84553.1"/>
    </source>
</evidence>
<feature type="transmembrane region" description="Helical" evidence="10">
    <location>
        <begin position="12"/>
        <end position="31"/>
    </location>
</feature>
<dbReference type="PANTHER" id="PTHR43065:SF42">
    <property type="entry name" value="TWO-COMPONENT SENSOR PPRA"/>
    <property type="match status" value="1"/>
</dbReference>